<reference evidence="2 3" key="1">
    <citation type="submission" date="2019-08" db="EMBL/GenBank/DDBJ databases">
        <title>In-depth cultivation of the pig gut microbiome towards novel bacterial diversity and tailored functional studies.</title>
        <authorList>
            <person name="Wylensek D."/>
            <person name="Hitch T.C.A."/>
            <person name="Clavel T."/>
        </authorList>
    </citation>
    <scope>NUCLEOTIDE SEQUENCE [LARGE SCALE GENOMIC DNA]</scope>
    <source>
        <strain evidence="2 3">Bifido-178-WT-2B</strain>
    </source>
</reference>
<name>A0A6A8MGW3_9LACO</name>
<protein>
    <submittedName>
        <fullName evidence="2">DUF234 domain-containing protein</fullName>
    </submittedName>
</protein>
<evidence type="ECO:0000259" key="1">
    <source>
        <dbReference type="Pfam" id="PF03008"/>
    </source>
</evidence>
<sequence length="146" mass="17133">MPAKARPFFSLLSTTFFKEYDNIMLILCGFSMSFMQHQVLGHQSPISLNQTSGLLTRIMADLPNFLGPVFEKACREWTWRQDDLPFDPQEISSWWGYNPTLKRQDDVDLVAVSYDKKEAIIGECKWRKAEKLSPQILDTYWKWHSH</sequence>
<dbReference type="PANTHER" id="PTHR34704:SF2">
    <property type="entry name" value="ATPASE"/>
    <property type="match status" value="1"/>
</dbReference>
<keyword evidence="3" id="KW-1185">Reference proteome</keyword>
<comment type="caution">
    <text evidence="2">The sequence shown here is derived from an EMBL/GenBank/DDBJ whole genome shotgun (WGS) entry which is preliminary data.</text>
</comment>
<dbReference type="InterPro" id="IPR004256">
    <property type="entry name" value="DUF234"/>
</dbReference>
<accession>A0A6A8MGW3</accession>
<organism evidence="2 3">
    <name type="scientific">Lactobacillus porci</name>
    <dbReference type="NCBI Taxonomy" id="2012477"/>
    <lineage>
        <taxon>Bacteria</taxon>
        <taxon>Bacillati</taxon>
        <taxon>Bacillota</taxon>
        <taxon>Bacilli</taxon>
        <taxon>Lactobacillales</taxon>
        <taxon>Lactobacillaceae</taxon>
        <taxon>Lactobacillus</taxon>
    </lineage>
</organism>
<proteinExistence type="predicted"/>
<dbReference type="PANTHER" id="PTHR34704">
    <property type="entry name" value="ATPASE"/>
    <property type="match status" value="1"/>
</dbReference>
<dbReference type="Pfam" id="PF03008">
    <property type="entry name" value="DUF234"/>
    <property type="match status" value="1"/>
</dbReference>
<dbReference type="Proteomes" id="UP000438120">
    <property type="component" value="Unassembled WGS sequence"/>
</dbReference>
<evidence type="ECO:0000313" key="2">
    <source>
        <dbReference type="EMBL" id="MST87963.1"/>
    </source>
</evidence>
<dbReference type="AlphaFoldDB" id="A0A6A8MGW3"/>
<evidence type="ECO:0000313" key="3">
    <source>
        <dbReference type="Proteomes" id="UP000438120"/>
    </source>
</evidence>
<gene>
    <name evidence="2" type="ORF">FYJ62_10340</name>
</gene>
<dbReference type="EMBL" id="VUMX01000058">
    <property type="protein sequence ID" value="MST87963.1"/>
    <property type="molecule type" value="Genomic_DNA"/>
</dbReference>
<feature type="domain" description="DUF234" evidence="1">
    <location>
        <begin position="40"/>
        <end position="130"/>
    </location>
</feature>